<dbReference type="EMBL" id="AM746676">
    <property type="protein sequence ID" value="CAN95229.1"/>
    <property type="molecule type" value="Genomic_DNA"/>
</dbReference>
<accession>A9FLN5</accession>
<dbReference type="KEGG" id="scl:sce5066"/>
<keyword evidence="3" id="KW-1185">Reference proteome</keyword>
<evidence type="ECO:0000256" key="1">
    <source>
        <dbReference type="SAM" id="MobiDB-lite"/>
    </source>
</evidence>
<dbReference type="Proteomes" id="UP000002139">
    <property type="component" value="Chromosome"/>
</dbReference>
<sequence>MAGHPNGLRRLSGQNSQQIQVAPFARFGTSCACSLGMVASARARIHRDRGPALEVNMGSGRNIEEASRRSSRRLHTSRTLPSLPTHPGLQSVSGLRGALEFLEWPASEWTPKDLQDWFVDHLVTPGLMKRPQIVREPGATPVMLDPRADGGSNLEELIHKARGRVITALRGLIAPVADDRFLNAAIYGGRVRRAAVGGRPVWVASPREIDFLGDIVLSLLAADILLDREFYRAHLCICEVCGRVSFKETADARGVCSEHRSSVSGFTPRVR</sequence>
<proteinExistence type="predicted"/>
<name>A9FLN5_SORC5</name>
<evidence type="ECO:0000313" key="3">
    <source>
        <dbReference type="Proteomes" id="UP000002139"/>
    </source>
</evidence>
<protein>
    <submittedName>
        <fullName evidence="2">Uncharacterized protein</fullName>
    </submittedName>
</protein>
<reference evidence="2 3" key="1">
    <citation type="journal article" date="2007" name="Nat. Biotechnol.">
        <title>Complete genome sequence of the myxobacterium Sorangium cellulosum.</title>
        <authorList>
            <person name="Schneiker S."/>
            <person name="Perlova O."/>
            <person name="Kaiser O."/>
            <person name="Gerth K."/>
            <person name="Alici A."/>
            <person name="Altmeyer M.O."/>
            <person name="Bartels D."/>
            <person name="Bekel T."/>
            <person name="Beyer S."/>
            <person name="Bode E."/>
            <person name="Bode H.B."/>
            <person name="Bolten C.J."/>
            <person name="Choudhuri J.V."/>
            <person name="Doss S."/>
            <person name="Elnakady Y.A."/>
            <person name="Frank B."/>
            <person name="Gaigalat L."/>
            <person name="Goesmann A."/>
            <person name="Groeger C."/>
            <person name="Gross F."/>
            <person name="Jelsbak L."/>
            <person name="Jelsbak L."/>
            <person name="Kalinowski J."/>
            <person name="Kegler C."/>
            <person name="Knauber T."/>
            <person name="Konietzny S."/>
            <person name="Kopp M."/>
            <person name="Krause L."/>
            <person name="Krug D."/>
            <person name="Linke B."/>
            <person name="Mahmud T."/>
            <person name="Martinez-Arias R."/>
            <person name="McHardy A.C."/>
            <person name="Merai M."/>
            <person name="Meyer F."/>
            <person name="Mormann S."/>
            <person name="Munoz-Dorado J."/>
            <person name="Perez J."/>
            <person name="Pradella S."/>
            <person name="Rachid S."/>
            <person name="Raddatz G."/>
            <person name="Rosenau F."/>
            <person name="Rueckert C."/>
            <person name="Sasse F."/>
            <person name="Scharfe M."/>
            <person name="Schuster S.C."/>
            <person name="Suen G."/>
            <person name="Treuner-Lange A."/>
            <person name="Velicer G.J."/>
            <person name="Vorholter F.-J."/>
            <person name="Weissman K.J."/>
            <person name="Welch R.D."/>
            <person name="Wenzel S.C."/>
            <person name="Whitworth D.E."/>
            <person name="Wilhelm S."/>
            <person name="Wittmann C."/>
            <person name="Bloecker H."/>
            <person name="Puehler A."/>
            <person name="Mueller R."/>
        </authorList>
    </citation>
    <scope>NUCLEOTIDE SEQUENCE [LARGE SCALE GENOMIC DNA]</scope>
    <source>
        <strain evidence="3">So ce56</strain>
    </source>
</reference>
<dbReference type="BioCyc" id="SCEL448385:SCE_RS26010-MONOMER"/>
<feature type="region of interest" description="Disordered" evidence="1">
    <location>
        <begin position="53"/>
        <end position="89"/>
    </location>
</feature>
<evidence type="ECO:0000313" key="2">
    <source>
        <dbReference type="EMBL" id="CAN95229.1"/>
    </source>
</evidence>
<gene>
    <name evidence="2" type="ordered locus">sce5066</name>
</gene>
<organism evidence="2 3">
    <name type="scientific">Sorangium cellulosum (strain So ce56)</name>
    <name type="common">Polyangium cellulosum (strain So ce56)</name>
    <dbReference type="NCBI Taxonomy" id="448385"/>
    <lineage>
        <taxon>Bacteria</taxon>
        <taxon>Pseudomonadati</taxon>
        <taxon>Myxococcota</taxon>
        <taxon>Polyangia</taxon>
        <taxon>Polyangiales</taxon>
        <taxon>Polyangiaceae</taxon>
        <taxon>Sorangium</taxon>
    </lineage>
</organism>
<dbReference type="HOGENOM" id="CLU_089646_0_0_7"/>
<dbReference type="AlphaFoldDB" id="A9FLN5"/>